<evidence type="ECO:0000313" key="1">
    <source>
        <dbReference type="EMBL" id="ACM23481.1"/>
    </source>
</evidence>
<dbReference type="AlphaFoldDB" id="B9K948"/>
<sequence length="84" mass="10067">MRGMSDFKKILEEIAEKYDCKIWISERIGRRWSFYKDLKAGREKFLPAQILLENGRFGVFAEDFPEDRKDEVIPLLKKILEELE</sequence>
<dbReference type="eggNOG" id="ENOG5033BU5">
    <property type="taxonomic scope" value="Bacteria"/>
</dbReference>
<gene>
    <name evidence="1" type="ordered locus">CTN_1305</name>
</gene>
<evidence type="ECO:0000313" key="2">
    <source>
        <dbReference type="Proteomes" id="UP000000445"/>
    </source>
</evidence>
<dbReference type="STRING" id="309803.CTN_1305"/>
<dbReference type="Proteomes" id="UP000000445">
    <property type="component" value="Chromosome"/>
</dbReference>
<organism evidence="1 2">
    <name type="scientific">Thermotoga neapolitana (strain ATCC 49049 / DSM 4359 / NBRC 107923 / NS-E)</name>
    <dbReference type="NCBI Taxonomy" id="309803"/>
    <lineage>
        <taxon>Bacteria</taxon>
        <taxon>Thermotogati</taxon>
        <taxon>Thermotogota</taxon>
        <taxon>Thermotogae</taxon>
        <taxon>Thermotogales</taxon>
        <taxon>Thermotogaceae</taxon>
        <taxon>Thermotoga</taxon>
    </lineage>
</organism>
<accession>B9K948</accession>
<keyword evidence="2" id="KW-1185">Reference proteome</keyword>
<name>B9K948_THENN</name>
<dbReference type="HOGENOM" id="CLU_187578_0_0_0"/>
<proteinExistence type="predicted"/>
<reference evidence="1 2" key="1">
    <citation type="journal article" date="2009" name="Biosci. Biotechnol. Biochem.">
        <title>WeGAS: a web-based microbial genome annotation system.</title>
        <authorList>
            <person name="Lee D."/>
            <person name="Seo H."/>
            <person name="Park C."/>
            <person name="Park K."/>
        </authorList>
    </citation>
    <scope>NUCLEOTIDE SEQUENCE [LARGE SCALE GENOMIC DNA]</scope>
    <source>
        <strain evidence="2">ATCC 49049 / DSM 4359 / NBRC 107923 / NS-E</strain>
    </source>
</reference>
<dbReference type="KEGG" id="tna:CTN_1305"/>
<protein>
    <submittedName>
        <fullName evidence="1">Uncharacterized protein</fullName>
    </submittedName>
</protein>
<dbReference type="EMBL" id="CP000916">
    <property type="protein sequence ID" value="ACM23481.1"/>
    <property type="molecule type" value="Genomic_DNA"/>
</dbReference>